<dbReference type="AlphaFoldDB" id="A0A181CC74"/>
<dbReference type="GeneID" id="85022582"/>
<proteinExistence type="predicted"/>
<gene>
    <name evidence="1" type="ORF">GWK63_10470</name>
</gene>
<evidence type="ECO:0000313" key="1">
    <source>
        <dbReference type="EMBL" id="QIP35833.1"/>
    </source>
</evidence>
<dbReference type="GO" id="GO:0006744">
    <property type="term" value="P:ubiquinone biosynthetic process"/>
    <property type="evidence" value="ECO:0007669"/>
    <property type="project" value="InterPro"/>
</dbReference>
<dbReference type="KEGG" id="kre:GWK63_10470"/>
<dbReference type="Pfam" id="PF08511">
    <property type="entry name" value="COQ9"/>
    <property type="match status" value="1"/>
</dbReference>
<keyword evidence="2" id="KW-1185">Reference proteome</keyword>
<dbReference type="InterPro" id="IPR012762">
    <property type="entry name" value="Ubiq_biosynth_COQ9"/>
</dbReference>
<protein>
    <submittedName>
        <fullName evidence="1">COQ9 family protein</fullName>
    </submittedName>
</protein>
<dbReference type="Proteomes" id="UP000502533">
    <property type="component" value="Chromosome"/>
</dbReference>
<dbReference type="InterPro" id="IPR013718">
    <property type="entry name" value="COQ9_C"/>
</dbReference>
<dbReference type="GO" id="GO:0008289">
    <property type="term" value="F:lipid binding"/>
    <property type="evidence" value="ECO:0007669"/>
    <property type="project" value="InterPro"/>
</dbReference>
<dbReference type="EMBL" id="CP050139">
    <property type="protein sequence ID" value="QIP35833.1"/>
    <property type="molecule type" value="Genomic_DNA"/>
</dbReference>
<name>A0A181CC74_9PROT</name>
<accession>A0A181CC74</accession>
<dbReference type="Gene3D" id="1.10.357.10">
    <property type="entry name" value="Tetracycline Repressor, domain 2"/>
    <property type="match status" value="1"/>
</dbReference>
<dbReference type="NCBIfam" id="TIGR02396">
    <property type="entry name" value="diverge_rpsU"/>
    <property type="match status" value="1"/>
</dbReference>
<sequence>MNPSLLVAAATSALVPPALQHSPQGDDLLRRFLTDPRAGSTPWTPALLRACLGAEADLVFPEGVAQVAEACFDLMDREMLAASGGFRSRKISRRVRAAILFRLERAAPYRMAIRQALVVLMVPTHARILARALGRSVNAIWQAAADTSTGITFLTKRVTLSGVYVSTLLFWLARGGNPASVEAFLDRRLADVGRITRLRNRLTGRIA</sequence>
<reference evidence="1 2" key="1">
    <citation type="submission" date="2020-03" db="EMBL/GenBank/DDBJ databases">
        <title>Isolation of cellulose-producing strains, genome characterization and application of the synthesized cellulose films as an economical and sustainable material for piezoelectric sensor construction.</title>
        <authorList>
            <person name="Mangayil R.K."/>
        </authorList>
    </citation>
    <scope>NUCLEOTIDE SEQUENCE [LARGE SCALE GENOMIC DNA]</scope>
    <source>
        <strain evidence="1 2">ENS 9a1a</strain>
    </source>
</reference>
<evidence type="ECO:0000313" key="2">
    <source>
        <dbReference type="Proteomes" id="UP000502533"/>
    </source>
</evidence>
<organism evidence="1 2">
    <name type="scientific">Komagataeibacter rhaeticus</name>
    <dbReference type="NCBI Taxonomy" id="215221"/>
    <lineage>
        <taxon>Bacteria</taxon>
        <taxon>Pseudomonadati</taxon>
        <taxon>Pseudomonadota</taxon>
        <taxon>Alphaproteobacteria</taxon>
        <taxon>Acetobacterales</taxon>
        <taxon>Acetobacteraceae</taxon>
        <taxon>Komagataeibacter</taxon>
    </lineage>
</organism>
<dbReference type="RefSeq" id="WP_007399779.1">
    <property type="nucleotide sequence ID" value="NZ_CALMTF010000011.1"/>
</dbReference>